<protein>
    <submittedName>
        <fullName evidence="1">Uncharacterized protein</fullName>
    </submittedName>
</protein>
<dbReference type="EMBL" id="HACG01050949">
    <property type="protein sequence ID" value="CEK97820.1"/>
    <property type="molecule type" value="Transcribed_RNA"/>
</dbReference>
<gene>
    <name evidence="1" type="primary">ORF216982</name>
</gene>
<evidence type="ECO:0000313" key="1">
    <source>
        <dbReference type="EMBL" id="CEK97820.1"/>
    </source>
</evidence>
<name>A0A0B7C051_9EUPU</name>
<feature type="non-terminal residue" evidence="1">
    <location>
        <position position="91"/>
    </location>
</feature>
<reference evidence="1" key="1">
    <citation type="submission" date="2014-12" db="EMBL/GenBank/DDBJ databases">
        <title>Insight into the proteome of Arion vulgaris.</title>
        <authorList>
            <person name="Aradska J."/>
            <person name="Bulat T."/>
            <person name="Smidak R."/>
            <person name="Sarate P."/>
            <person name="Gangsoo J."/>
            <person name="Sialana F."/>
            <person name="Bilban M."/>
            <person name="Lubec G."/>
        </authorList>
    </citation>
    <scope>NUCLEOTIDE SEQUENCE</scope>
    <source>
        <tissue evidence="1">Skin</tissue>
    </source>
</reference>
<sequence>MKRKNIPSWLLHLTSDKETDSTYKKMNGFTEDPSGSQITSTYSTVSTVNKINISLGTTDVNVTIIPTTSSRQYDFNVTESNLAGFNVTTSR</sequence>
<organism evidence="1">
    <name type="scientific">Arion vulgaris</name>
    <dbReference type="NCBI Taxonomy" id="1028688"/>
    <lineage>
        <taxon>Eukaryota</taxon>
        <taxon>Metazoa</taxon>
        <taxon>Spiralia</taxon>
        <taxon>Lophotrochozoa</taxon>
        <taxon>Mollusca</taxon>
        <taxon>Gastropoda</taxon>
        <taxon>Heterobranchia</taxon>
        <taxon>Euthyneura</taxon>
        <taxon>Panpulmonata</taxon>
        <taxon>Eupulmonata</taxon>
        <taxon>Stylommatophora</taxon>
        <taxon>Helicina</taxon>
        <taxon>Arionoidea</taxon>
        <taxon>Arionidae</taxon>
        <taxon>Arion</taxon>
    </lineage>
</organism>
<accession>A0A0B7C051</accession>
<proteinExistence type="predicted"/>
<dbReference type="AlphaFoldDB" id="A0A0B7C051"/>